<keyword evidence="2" id="KW-1185">Reference proteome</keyword>
<reference evidence="1" key="1">
    <citation type="submission" date="2022-08" db="EMBL/GenBank/DDBJ databases">
        <authorList>
            <person name="Wang H."/>
        </authorList>
    </citation>
    <scope>NUCLEOTIDE SEQUENCE</scope>
    <source>
        <strain evidence="1">PS10</strain>
    </source>
</reference>
<accession>A0ABT7HTI5</accession>
<protein>
    <submittedName>
        <fullName evidence="1">Uncharacterized protein</fullName>
    </submittedName>
</protein>
<dbReference type="Proteomes" id="UP001173801">
    <property type="component" value="Unassembled WGS sequence"/>
</dbReference>
<organism evidence="1 2">
    <name type="scientific">Campylobacter gastrosuis</name>
    <dbReference type="NCBI Taxonomy" id="2974576"/>
    <lineage>
        <taxon>Bacteria</taxon>
        <taxon>Pseudomonadati</taxon>
        <taxon>Campylobacterota</taxon>
        <taxon>Epsilonproteobacteria</taxon>
        <taxon>Campylobacterales</taxon>
        <taxon>Campylobacteraceae</taxon>
        <taxon>Campylobacter</taxon>
    </lineage>
</organism>
<evidence type="ECO:0000313" key="2">
    <source>
        <dbReference type="Proteomes" id="UP001173801"/>
    </source>
</evidence>
<evidence type="ECO:0000313" key="1">
    <source>
        <dbReference type="EMBL" id="MDL0090062.1"/>
    </source>
</evidence>
<proteinExistence type="predicted"/>
<gene>
    <name evidence="1" type="ORF">NYG85_11920</name>
</gene>
<comment type="caution">
    <text evidence="1">The sequence shown here is derived from an EMBL/GenBank/DDBJ whole genome shotgun (WGS) entry which is preliminary data.</text>
</comment>
<reference evidence="1" key="2">
    <citation type="journal article" date="2023" name="Microorganisms">
        <title>Isolation and Genomic Characteristics of Cat-Borne Campylobacter felis sp. nov. and Sheep-Borne Campylobacter ovis sp. nov.</title>
        <authorList>
            <person name="Wang H."/>
            <person name="Li Y."/>
            <person name="Gu Y."/>
            <person name="Zhou G."/>
            <person name="Chen X."/>
            <person name="Zhang X."/>
            <person name="Shao Z."/>
            <person name="Zhang J."/>
            <person name="Zhang M."/>
        </authorList>
    </citation>
    <scope>NUCLEOTIDE SEQUENCE</scope>
    <source>
        <strain evidence="1">PS10</strain>
    </source>
</reference>
<dbReference type="EMBL" id="JANURM010000045">
    <property type="protein sequence ID" value="MDL0090062.1"/>
    <property type="molecule type" value="Genomic_DNA"/>
</dbReference>
<name>A0ABT7HTI5_9BACT</name>
<sequence length="723" mass="79548">MWINSKEATVILGVKYDALQKAVRRAEKAGKKFCSIKFNKLYFQHTSGRGGAAGKILQIWLDDELIKQNKNDKTTATADFNATAGINFNSTTDFNTAEARLSHATADFGGVAGLSTAKAHKIGFGNTAAGTCEAHFDKANSKSNATTGTCEAGANPLNATTKFNENANFNALANANFSDKEGFGGEIEEFRSEILPMRSLKDSTNKADRLNFTQNECGEVSNQALRSLENTQSEVSNQALRSLENTQSEALKQAKQDLKNKVFMQTLQNKITKDKNANIDKTNPSEGLNAFSKAHAGGFNALSNAGANAKGFNTKAKHTNTSGGLSGVNAKREWASDETKEFYTNTGVNNDTKRAKDDQNDAFRGAKRGGCEGGICRGDGRAGLCGRDNRARGLWLQEKGDTDENKNNRTRGANSFECGCEQCKDNVKEKQSLENTQSGKELNKGGRNERFHAGFSSGDERFMGADCESKNLSLNKTQGDLLGGENLPLIATCSDKKRKGAFEKYEVIKEWERAKGKVKDSAFIEHINSKNICSIKVTANKLYDWQRKYKNGGLDALVDERTNNKTLNLEKLGLKDYAIKLIHAQQGRINVTNIYNLLNYEAIKSGKMSLEAFNGKRDEVVSYEAVNRFVKGYLSKNKLLKNIILYGEDGVIGRQMPSIGKSNWAVSSINQVVEIDASPLDLICSASDICEMIGFKAVNNIFKDKEEFESYVKEWQKRYTIIA</sequence>
<feature type="non-terminal residue" evidence="1">
    <location>
        <position position="723"/>
    </location>
</feature>